<dbReference type="GeneID" id="5426650"/>
<evidence type="ECO:0000256" key="1">
    <source>
        <dbReference type="SAM" id="MobiDB-lite"/>
    </source>
</evidence>
<accession>A0A384JTE9</accession>
<evidence type="ECO:0000313" key="3">
    <source>
        <dbReference type="Proteomes" id="UP000001798"/>
    </source>
</evidence>
<dbReference type="Proteomes" id="UP000001798">
    <property type="component" value="Chromosome 9"/>
</dbReference>
<name>A0A384JTE9_BOTFB</name>
<dbReference type="RefSeq" id="XP_024551020.1">
    <property type="nucleotide sequence ID" value="XM_024695227.1"/>
</dbReference>
<feature type="region of interest" description="Disordered" evidence="1">
    <location>
        <begin position="1"/>
        <end position="23"/>
    </location>
</feature>
<reference evidence="2 3" key="1">
    <citation type="journal article" date="2011" name="PLoS Genet.">
        <title>Genomic analysis of the necrotrophic fungal pathogens Sclerotinia sclerotiorum and Botrytis cinerea.</title>
        <authorList>
            <person name="Amselem J."/>
            <person name="Cuomo C.A."/>
            <person name="van Kan J.A."/>
            <person name="Viaud M."/>
            <person name="Benito E.P."/>
            <person name="Couloux A."/>
            <person name="Coutinho P.M."/>
            <person name="de Vries R.P."/>
            <person name="Dyer P.S."/>
            <person name="Fillinger S."/>
            <person name="Fournier E."/>
            <person name="Gout L."/>
            <person name="Hahn M."/>
            <person name="Kohn L."/>
            <person name="Lapalu N."/>
            <person name="Plummer K.M."/>
            <person name="Pradier J.M."/>
            <person name="Quevillon E."/>
            <person name="Sharon A."/>
            <person name="Simon A."/>
            <person name="ten Have A."/>
            <person name="Tudzynski B."/>
            <person name="Tudzynski P."/>
            <person name="Wincker P."/>
            <person name="Andrew M."/>
            <person name="Anthouard V."/>
            <person name="Beever R.E."/>
            <person name="Beffa R."/>
            <person name="Benoit I."/>
            <person name="Bouzid O."/>
            <person name="Brault B."/>
            <person name="Chen Z."/>
            <person name="Choquer M."/>
            <person name="Collemare J."/>
            <person name="Cotton P."/>
            <person name="Danchin E.G."/>
            <person name="Da Silva C."/>
            <person name="Gautier A."/>
            <person name="Giraud C."/>
            <person name="Giraud T."/>
            <person name="Gonzalez C."/>
            <person name="Grossetete S."/>
            <person name="Guldener U."/>
            <person name="Henrissat B."/>
            <person name="Howlett B.J."/>
            <person name="Kodira C."/>
            <person name="Kretschmer M."/>
            <person name="Lappartient A."/>
            <person name="Leroch M."/>
            <person name="Levis C."/>
            <person name="Mauceli E."/>
            <person name="Neuveglise C."/>
            <person name="Oeser B."/>
            <person name="Pearson M."/>
            <person name="Poulain J."/>
            <person name="Poussereau N."/>
            <person name="Quesneville H."/>
            <person name="Rascle C."/>
            <person name="Schumacher J."/>
            <person name="Segurens B."/>
            <person name="Sexton A."/>
            <person name="Silva E."/>
            <person name="Sirven C."/>
            <person name="Soanes D.M."/>
            <person name="Talbot N.J."/>
            <person name="Templeton M."/>
            <person name="Yandava C."/>
            <person name="Yarden O."/>
            <person name="Zeng Q."/>
            <person name="Rollins J.A."/>
            <person name="Lebrun M.H."/>
            <person name="Dickman M."/>
        </authorList>
    </citation>
    <scope>NUCLEOTIDE SEQUENCE [LARGE SCALE GENOMIC DNA]</scope>
    <source>
        <strain evidence="2 3">B05.10</strain>
    </source>
</reference>
<keyword evidence="3" id="KW-1185">Reference proteome</keyword>
<evidence type="ECO:0000313" key="2">
    <source>
        <dbReference type="EMBL" id="ATZ53761.1"/>
    </source>
</evidence>
<dbReference type="VEuPathDB" id="FungiDB:Bcin09g05370"/>
<gene>
    <name evidence="2" type="primary">Bcbik2</name>
    <name evidence="2" type="ORF">BCIN_09g05370</name>
</gene>
<dbReference type="AlphaFoldDB" id="A0A384JTE9"/>
<dbReference type="EMBL" id="CP009813">
    <property type="protein sequence ID" value="ATZ53761.1"/>
    <property type="molecule type" value="Genomic_DNA"/>
</dbReference>
<dbReference type="KEGG" id="bfu:BCIN_09g05370"/>
<proteinExistence type="predicted"/>
<reference evidence="2 3" key="2">
    <citation type="journal article" date="2012" name="Eukaryot. Cell">
        <title>Genome update of Botrytis cinerea strains B05.10 and T4.</title>
        <authorList>
            <person name="Staats M."/>
            <person name="van Kan J.A."/>
        </authorList>
    </citation>
    <scope>NUCLEOTIDE SEQUENCE [LARGE SCALE GENOMIC DNA]</scope>
    <source>
        <strain evidence="2 3">B05.10</strain>
    </source>
</reference>
<protein>
    <submittedName>
        <fullName evidence="2">Bcbik2</fullName>
    </submittedName>
</protein>
<reference evidence="2 3" key="3">
    <citation type="journal article" date="2017" name="Mol. Plant Pathol.">
        <title>A gapless genome sequence of the fungus Botrytis cinerea.</title>
        <authorList>
            <person name="Van Kan J.A."/>
            <person name="Stassen J.H."/>
            <person name="Mosbach A."/>
            <person name="Van Der Lee T.A."/>
            <person name="Faino L."/>
            <person name="Farmer A.D."/>
            <person name="Papasotiriou D.G."/>
            <person name="Zhou S."/>
            <person name="Seidl M.F."/>
            <person name="Cottam E."/>
            <person name="Edel D."/>
            <person name="Hahn M."/>
            <person name="Schwartz D.C."/>
            <person name="Dietrich R.A."/>
            <person name="Widdison S."/>
            <person name="Scalliet G."/>
        </authorList>
    </citation>
    <scope>NUCLEOTIDE SEQUENCE [LARGE SCALE GENOMIC DNA]</scope>
    <source>
        <strain evidence="2 3">B05.10</strain>
    </source>
</reference>
<sequence length="138" mass="15212">MTTLVLPAPQSMACQRPPKASPRVSALPFTERTKQSSASQVKMGLYSGSSLRTSARTSHFLRSHDTPKLRPRLSAKALPIYRSLQSSSLEGFTRTALLLLRLALRKASRKDGILIALLLLAMQLVRLYQLVDKAPAKL</sequence>
<organism evidence="2 3">
    <name type="scientific">Botryotinia fuckeliana (strain B05.10)</name>
    <name type="common">Noble rot fungus</name>
    <name type="synonym">Botrytis cinerea</name>
    <dbReference type="NCBI Taxonomy" id="332648"/>
    <lineage>
        <taxon>Eukaryota</taxon>
        <taxon>Fungi</taxon>
        <taxon>Dikarya</taxon>
        <taxon>Ascomycota</taxon>
        <taxon>Pezizomycotina</taxon>
        <taxon>Leotiomycetes</taxon>
        <taxon>Helotiales</taxon>
        <taxon>Sclerotiniaceae</taxon>
        <taxon>Botrytis</taxon>
    </lineage>
</organism>